<gene>
    <name evidence="2" type="ORF">ABT188_03990</name>
</gene>
<dbReference type="Proteomes" id="UP001496720">
    <property type="component" value="Unassembled WGS sequence"/>
</dbReference>
<accession>A0ABV1SPU3</accession>
<feature type="region of interest" description="Disordered" evidence="1">
    <location>
        <begin position="246"/>
        <end position="272"/>
    </location>
</feature>
<evidence type="ECO:0000256" key="1">
    <source>
        <dbReference type="SAM" id="MobiDB-lite"/>
    </source>
</evidence>
<dbReference type="RefSeq" id="WP_352145887.1">
    <property type="nucleotide sequence ID" value="NZ_JBEOZY010000002.1"/>
</dbReference>
<reference evidence="2 3" key="1">
    <citation type="submission" date="2024-06" db="EMBL/GenBank/DDBJ databases">
        <title>The Natural Products Discovery Center: Release of the First 8490 Sequenced Strains for Exploring Actinobacteria Biosynthetic Diversity.</title>
        <authorList>
            <person name="Kalkreuter E."/>
            <person name="Kautsar S.A."/>
            <person name="Yang D."/>
            <person name="Bader C.D."/>
            <person name="Teijaro C.N."/>
            <person name="Fluegel L."/>
            <person name="Davis C.M."/>
            <person name="Simpson J.R."/>
            <person name="Lauterbach L."/>
            <person name="Steele A.D."/>
            <person name="Gui C."/>
            <person name="Meng S."/>
            <person name="Li G."/>
            <person name="Viehrig K."/>
            <person name="Ye F."/>
            <person name="Su P."/>
            <person name="Kiefer A.F."/>
            <person name="Nichols A."/>
            <person name="Cepeda A.J."/>
            <person name="Yan W."/>
            <person name="Fan B."/>
            <person name="Jiang Y."/>
            <person name="Adhikari A."/>
            <person name="Zheng C.-J."/>
            <person name="Schuster L."/>
            <person name="Cowan T.M."/>
            <person name="Smanski M.J."/>
            <person name="Chevrette M.G."/>
            <person name="De Carvalho L.P.S."/>
            <person name="Shen B."/>
        </authorList>
    </citation>
    <scope>NUCLEOTIDE SEQUENCE [LARGE SCALE GENOMIC DNA]</scope>
    <source>
        <strain evidence="2 3">NPDC001615</strain>
    </source>
</reference>
<dbReference type="EMBL" id="JBEOZY010000002">
    <property type="protein sequence ID" value="MER6163749.1"/>
    <property type="molecule type" value="Genomic_DNA"/>
</dbReference>
<evidence type="ECO:0000313" key="2">
    <source>
        <dbReference type="EMBL" id="MER6163749.1"/>
    </source>
</evidence>
<protein>
    <submittedName>
        <fullName evidence="2">Uncharacterized protein</fullName>
    </submittedName>
</protein>
<evidence type="ECO:0000313" key="3">
    <source>
        <dbReference type="Proteomes" id="UP001496720"/>
    </source>
</evidence>
<organism evidence="2 3">
    <name type="scientific">Streptomyces violaceorubidus</name>
    <dbReference type="NCBI Taxonomy" id="284042"/>
    <lineage>
        <taxon>Bacteria</taxon>
        <taxon>Bacillati</taxon>
        <taxon>Actinomycetota</taxon>
        <taxon>Actinomycetes</taxon>
        <taxon>Kitasatosporales</taxon>
        <taxon>Streptomycetaceae</taxon>
        <taxon>Streptomyces</taxon>
    </lineage>
</organism>
<sequence length="324" mass="34576">MSGTLPPASVVPPPPGFGAVLETPEVSALRRRLHGRLLEIVNRMPRPLAEDVAALLGRHGRTRTAHQGDLFVLFPAPVWSFLHWVPAARRPDAERLHAAALLLHLWDDHLTDRQLAADLAALHLRTELWRCLERDAAALCAAWGANPKLVAGHTERYLSATHAPRTPADLDSYCATAREQAALWTLLPRLLETGGRAEAGWSSLVEDFAVAWRLVDDAADVRRDAVAGIRSAVWWELPGTGRAQWDARSPLTGRTDTSGCGPEAAPRDGSEGAGCAQAVTRVLARAAALLAAAADRAAAAGEGGVATELLTARVGVLTSAPLPW</sequence>
<proteinExistence type="predicted"/>
<comment type="caution">
    <text evidence="2">The sequence shown here is derived from an EMBL/GenBank/DDBJ whole genome shotgun (WGS) entry which is preliminary data.</text>
</comment>
<keyword evidence="3" id="KW-1185">Reference proteome</keyword>
<name>A0ABV1SPU3_9ACTN</name>